<evidence type="ECO:0000259" key="4">
    <source>
        <dbReference type="Pfam" id="PF00534"/>
    </source>
</evidence>
<evidence type="ECO:0000256" key="1">
    <source>
        <dbReference type="ARBA" id="ARBA00021292"/>
    </source>
</evidence>
<dbReference type="InterPro" id="IPR028098">
    <property type="entry name" value="Glyco_trans_4-like_N"/>
</dbReference>
<dbReference type="RefSeq" id="WP_344879499.1">
    <property type="nucleotide sequence ID" value="NZ_BAABCJ010000001.1"/>
</dbReference>
<reference evidence="7" key="1">
    <citation type="journal article" date="2019" name="Int. J. Syst. Evol. Microbiol.">
        <title>The Global Catalogue of Microorganisms (GCM) 10K type strain sequencing project: providing services to taxonomists for standard genome sequencing and annotation.</title>
        <authorList>
            <consortium name="The Broad Institute Genomics Platform"/>
            <consortium name="The Broad Institute Genome Sequencing Center for Infectious Disease"/>
            <person name="Wu L."/>
            <person name="Ma J."/>
        </authorList>
    </citation>
    <scope>NUCLEOTIDE SEQUENCE [LARGE SCALE GENOMIC DNA]</scope>
    <source>
        <strain evidence="7">JCM 16961</strain>
    </source>
</reference>
<comment type="caution">
    <text evidence="6">The sequence shown here is derived from an EMBL/GenBank/DDBJ whole genome shotgun (WGS) entry which is preliminary data.</text>
</comment>
<gene>
    <name evidence="6" type="primary">mshA</name>
    <name evidence="6" type="ORF">GCM10022377_05110</name>
</gene>
<dbReference type="Gene3D" id="3.40.50.2000">
    <property type="entry name" value="Glycogen Phosphorylase B"/>
    <property type="match status" value="2"/>
</dbReference>
<dbReference type="PANTHER" id="PTHR45947">
    <property type="entry name" value="SULFOQUINOVOSYL TRANSFERASE SQD2"/>
    <property type="match status" value="1"/>
</dbReference>
<evidence type="ECO:0000313" key="7">
    <source>
        <dbReference type="Proteomes" id="UP001501536"/>
    </source>
</evidence>
<evidence type="ECO:0000256" key="2">
    <source>
        <dbReference type="ARBA" id="ARBA00022676"/>
    </source>
</evidence>
<evidence type="ECO:0000313" key="6">
    <source>
        <dbReference type="EMBL" id="GAA3695221.1"/>
    </source>
</evidence>
<dbReference type="Proteomes" id="UP001501536">
    <property type="component" value="Unassembled WGS sequence"/>
</dbReference>
<protein>
    <recommendedName>
        <fullName evidence="1">D-inositol 3-phosphate glycosyltransferase</fullName>
    </recommendedName>
</protein>
<evidence type="ECO:0000256" key="3">
    <source>
        <dbReference type="ARBA" id="ARBA00022679"/>
    </source>
</evidence>
<dbReference type="Pfam" id="PF00534">
    <property type="entry name" value="Glycos_transf_1"/>
    <property type="match status" value="1"/>
</dbReference>
<dbReference type="InterPro" id="IPR050194">
    <property type="entry name" value="Glycosyltransferase_grp1"/>
</dbReference>
<accession>A0ABP7CRL2</accession>
<feature type="domain" description="Glycosyl transferase family 1" evidence="4">
    <location>
        <begin position="235"/>
        <end position="387"/>
    </location>
</feature>
<keyword evidence="7" id="KW-1185">Reference proteome</keyword>
<keyword evidence="3" id="KW-0808">Transferase</keyword>
<dbReference type="SUPFAM" id="SSF53756">
    <property type="entry name" value="UDP-Glycosyltransferase/glycogen phosphorylase"/>
    <property type="match status" value="1"/>
</dbReference>
<dbReference type="Pfam" id="PF13579">
    <property type="entry name" value="Glyco_trans_4_4"/>
    <property type="match status" value="1"/>
</dbReference>
<proteinExistence type="predicted"/>
<evidence type="ECO:0000259" key="5">
    <source>
        <dbReference type="Pfam" id="PF13579"/>
    </source>
</evidence>
<dbReference type="PANTHER" id="PTHR45947:SF3">
    <property type="entry name" value="SULFOQUINOVOSYL TRANSFERASE SQD2"/>
    <property type="match status" value="1"/>
</dbReference>
<dbReference type="EMBL" id="BAABCJ010000001">
    <property type="protein sequence ID" value="GAA3695221.1"/>
    <property type="molecule type" value="Genomic_DNA"/>
</dbReference>
<organism evidence="6 7">
    <name type="scientific">Zhihengliuella alba</name>
    <dbReference type="NCBI Taxonomy" id="547018"/>
    <lineage>
        <taxon>Bacteria</taxon>
        <taxon>Bacillati</taxon>
        <taxon>Actinomycetota</taxon>
        <taxon>Actinomycetes</taxon>
        <taxon>Micrococcales</taxon>
        <taxon>Micrococcaceae</taxon>
        <taxon>Zhihengliuella</taxon>
    </lineage>
</organism>
<name>A0ABP7CRL2_9MICC</name>
<dbReference type="InterPro" id="IPR001296">
    <property type="entry name" value="Glyco_trans_1"/>
</dbReference>
<keyword evidence="2" id="KW-0328">Glycosyltransferase</keyword>
<feature type="domain" description="Glycosyltransferase subfamily 4-like N-terminal" evidence="5">
    <location>
        <begin position="33"/>
        <end position="208"/>
    </location>
</feature>
<sequence length="419" mass="44006">MNSATDAGPVVRRIAMLSLHTSPLDQPGSGDAGGMNVYIAQLSEHLGRLGVEVDVFTRVPAAATGASTVTTARTAPGVAVHHVPVGPDTLTKTSLAGHAGEVGDLIASWYRTAGFAPDVVHSHYWVSGLAGMELADGWGVPLVHTMHTMARVKLRDDATAVEPARRLAAEDELAASASSLTANTPSEVDDLVSLYGADPARVVLVPPGVDHDVFTPHGPASWLAHGLCGSSALRVVFAGRIQRLKGPHLLLEALQQAVELDPAVRFDVALIGHQSGPDHLDLAELLPEESARLRVRLVPPRRPEELAQWFRAADVAAVPSYSESFGLVAAEAQACGTPVLANAVGGLRHTVADGRTGWLISGQRPEDWASALVELARDRGTLAPMGRSAVAQAASFTWETAATTTLEAYSRVSAARPTR</sequence>